<dbReference type="PANTHER" id="PTHR46193:SF18">
    <property type="entry name" value="HEXITOL PHOSPHATASE B"/>
    <property type="match status" value="1"/>
</dbReference>
<comment type="caution">
    <text evidence="6">The sequence shown here is derived from an EMBL/GenBank/DDBJ whole genome shotgun (WGS) entry which is preliminary data.</text>
</comment>
<comment type="similarity">
    <text evidence="2">Belongs to the HAD-like hydrolase superfamily. CbbY/CbbZ/Gph/YieH family.</text>
</comment>
<reference evidence="6 7" key="1">
    <citation type="journal article" date="2020" name="Microorganisms">
        <title>Simultaneous Genome Sequencing of Prosthecochloris ethylica and Desulfuromonas acetoxidans within a Syntrophic Mixture Reveals Unique Pili and Protein Interactions.</title>
        <authorList>
            <person name="Kyndt J.A."/>
            <person name="Van Beeumen J.J."/>
            <person name="Meyer T.E."/>
        </authorList>
    </citation>
    <scope>NUCLEOTIDE SEQUENCE [LARGE SCALE GENOMIC DNA]</scope>
    <source>
        <strain evidence="6 7">N3</strain>
    </source>
</reference>
<dbReference type="InterPro" id="IPR023214">
    <property type="entry name" value="HAD_sf"/>
</dbReference>
<evidence type="ECO:0000256" key="3">
    <source>
        <dbReference type="ARBA" id="ARBA00022723"/>
    </source>
</evidence>
<evidence type="ECO:0000313" key="6">
    <source>
        <dbReference type="EMBL" id="MBF0636149.1"/>
    </source>
</evidence>
<keyword evidence="4" id="KW-0460">Magnesium</keyword>
<dbReference type="SFLD" id="SFLDS00003">
    <property type="entry name" value="Haloacid_Dehalogenase"/>
    <property type="match status" value="1"/>
</dbReference>
<evidence type="ECO:0000256" key="2">
    <source>
        <dbReference type="ARBA" id="ARBA00006171"/>
    </source>
</evidence>
<keyword evidence="7" id="KW-1185">Reference proteome</keyword>
<dbReference type="SFLD" id="SFLDG01129">
    <property type="entry name" value="C1.5:_HAD__Beta-PGM__Phosphata"/>
    <property type="match status" value="1"/>
</dbReference>
<keyword evidence="3" id="KW-0479">Metal-binding</keyword>
<dbReference type="SFLD" id="SFLDG01135">
    <property type="entry name" value="C1.5.6:_HAD__Beta-PGM__Phospha"/>
    <property type="match status" value="1"/>
</dbReference>
<dbReference type="CDD" id="cd07505">
    <property type="entry name" value="HAD_BPGM-like"/>
    <property type="match status" value="1"/>
</dbReference>
<dbReference type="SUPFAM" id="SSF56784">
    <property type="entry name" value="HAD-like"/>
    <property type="match status" value="1"/>
</dbReference>
<evidence type="ECO:0000313" key="7">
    <source>
        <dbReference type="Proteomes" id="UP000619838"/>
    </source>
</evidence>
<proteinExistence type="inferred from homology"/>
<evidence type="ECO:0000256" key="1">
    <source>
        <dbReference type="ARBA" id="ARBA00001946"/>
    </source>
</evidence>
<gene>
    <name evidence="6" type="ORF">INT08_02990</name>
</gene>
<dbReference type="EMBL" id="JADGII010000003">
    <property type="protein sequence ID" value="MBF0636149.1"/>
    <property type="molecule type" value="Genomic_DNA"/>
</dbReference>
<dbReference type="PRINTS" id="PR00413">
    <property type="entry name" value="HADHALOGNASE"/>
</dbReference>
<dbReference type="InterPro" id="IPR051600">
    <property type="entry name" value="Beta-PGM-like"/>
</dbReference>
<sequence>MIKAVLWDNDGLLLDSEAVFFELTRSAFAAAGYVLTPEYWGREYLGRARRTREVALEFGMSQQSAAELIAERDRRFLEKLQSPLPLRPAVRRTLDQLRGRLLHGVVTGSPREKVELMHRHSGLDGYFDIVITFDDVKRTKPHPEPYRTAMERLGLQPRECLAVEDSERGLASAHAAGLKCIVVPNALTACQRFEHAHAVEQDVSAVEKYCCPESL</sequence>
<keyword evidence="5" id="KW-0119">Carbohydrate metabolism</keyword>
<dbReference type="Gene3D" id="3.40.50.1000">
    <property type="entry name" value="HAD superfamily/HAD-like"/>
    <property type="match status" value="1"/>
</dbReference>
<evidence type="ECO:0000256" key="4">
    <source>
        <dbReference type="ARBA" id="ARBA00022842"/>
    </source>
</evidence>
<dbReference type="Pfam" id="PF00702">
    <property type="entry name" value="Hydrolase"/>
    <property type="match status" value="1"/>
</dbReference>
<comment type="cofactor">
    <cofactor evidence="1">
        <name>Mg(2+)</name>
        <dbReference type="ChEBI" id="CHEBI:18420"/>
    </cofactor>
</comment>
<dbReference type="Gene3D" id="1.10.150.240">
    <property type="entry name" value="Putative phosphatase, domain 2"/>
    <property type="match status" value="1"/>
</dbReference>
<dbReference type="PANTHER" id="PTHR46193">
    <property type="entry name" value="6-PHOSPHOGLUCONATE PHOSPHATASE"/>
    <property type="match status" value="1"/>
</dbReference>
<organism evidence="6 7">
    <name type="scientific">Prosthecochloris ethylica</name>
    <dbReference type="NCBI Taxonomy" id="2743976"/>
    <lineage>
        <taxon>Bacteria</taxon>
        <taxon>Pseudomonadati</taxon>
        <taxon>Chlorobiota</taxon>
        <taxon>Chlorobiia</taxon>
        <taxon>Chlorobiales</taxon>
        <taxon>Chlorobiaceae</taxon>
        <taxon>Prosthecochloris</taxon>
    </lineage>
</organism>
<evidence type="ECO:0000256" key="5">
    <source>
        <dbReference type="ARBA" id="ARBA00023277"/>
    </source>
</evidence>
<dbReference type="InterPro" id="IPR006439">
    <property type="entry name" value="HAD-SF_hydro_IA"/>
</dbReference>
<name>A0ABR9XQF0_9CHLB</name>
<dbReference type="InterPro" id="IPR036412">
    <property type="entry name" value="HAD-like_sf"/>
</dbReference>
<dbReference type="NCBIfam" id="TIGR01509">
    <property type="entry name" value="HAD-SF-IA-v3"/>
    <property type="match status" value="1"/>
</dbReference>
<accession>A0ABR9XQF0</accession>
<dbReference type="Proteomes" id="UP000619838">
    <property type="component" value="Unassembled WGS sequence"/>
</dbReference>
<dbReference type="InterPro" id="IPR023198">
    <property type="entry name" value="PGP-like_dom2"/>
</dbReference>
<protein>
    <submittedName>
        <fullName evidence="6">HAD family phosphatase</fullName>
    </submittedName>
</protein>